<dbReference type="InterPro" id="IPR029016">
    <property type="entry name" value="GAF-like_dom_sf"/>
</dbReference>
<dbReference type="Pfam" id="PF00072">
    <property type="entry name" value="Response_reg"/>
    <property type="match status" value="3"/>
</dbReference>
<keyword evidence="4" id="KW-0808">Transferase</keyword>
<dbReference type="CDD" id="cd19410">
    <property type="entry name" value="HK9-like_sensor"/>
    <property type="match status" value="1"/>
</dbReference>
<gene>
    <name evidence="12" type="ORF">ACFQ35_02530</name>
</gene>
<feature type="modified residue" description="4-aspartylphosphate" evidence="7">
    <location>
        <position position="923"/>
    </location>
</feature>
<dbReference type="InterPro" id="IPR036097">
    <property type="entry name" value="HisK_dim/P_sf"/>
</dbReference>
<keyword evidence="9" id="KW-0812">Transmembrane</keyword>
<evidence type="ECO:0000256" key="9">
    <source>
        <dbReference type="SAM" id="Phobius"/>
    </source>
</evidence>
<accession>A0ABW3V1V3</accession>
<evidence type="ECO:0000256" key="3">
    <source>
        <dbReference type="ARBA" id="ARBA00022553"/>
    </source>
</evidence>
<dbReference type="PRINTS" id="PR00344">
    <property type="entry name" value="BCTRLSENSOR"/>
</dbReference>
<name>A0ABW3V1V3_9HYPH</name>
<dbReference type="EC" id="2.7.13.3" evidence="2"/>
<comment type="caution">
    <text evidence="12">The sequence shown here is derived from an EMBL/GenBank/DDBJ whole genome shotgun (WGS) entry which is preliminary data.</text>
</comment>
<dbReference type="Pfam" id="PF00512">
    <property type="entry name" value="HisKA"/>
    <property type="match status" value="1"/>
</dbReference>
<proteinExistence type="predicted"/>
<protein>
    <recommendedName>
        <fullName evidence="2">histidine kinase</fullName>
        <ecNumber evidence="2">2.7.13.3</ecNumber>
    </recommendedName>
</protein>
<evidence type="ECO:0000313" key="13">
    <source>
        <dbReference type="Proteomes" id="UP001597263"/>
    </source>
</evidence>
<keyword evidence="13" id="KW-1185">Reference proteome</keyword>
<evidence type="ECO:0000256" key="1">
    <source>
        <dbReference type="ARBA" id="ARBA00000085"/>
    </source>
</evidence>
<dbReference type="SMART" id="SM00387">
    <property type="entry name" value="HATPase_c"/>
    <property type="match status" value="1"/>
</dbReference>
<feature type="domain" description="Histidine kinase" evidence="10">
    <location>
        <begin position="482"/>
        <end position="702"/>
    </location>
</feature>
<sequence>MKTINHSSGSRNLFGLEPSVLVGLAVALIFFLISSLVSYVNFQGIRVANQKVVATHQAIVALDRLLSQLQDAETGQRGYLLTGEDSYLAPYRSAKGAIKNEILKVDERIKDNTGQSDRLAQLKQHVDAKLDEMAETIELRNSHGVNAAVDLVRSDRGKLEMDAIRDSINTMAQVENEIRVVRLSEMEQAQKQALISTILAAALGVIFTLVIGYLVRKNALRRTRDEWLQTGEIGLASAMIGDQRIGELGEGILDYLSEYTGAVAGAFFSGSRDYYRRSAAYGIPDQKSVPTEFSNREGLLGQATAKGSLVILDDVPDGYLSFGSALGRDKPKHLIILPCSIDGSVNSVIELGYLRRVDEKAVALLKRAAEAIALTVQAVTYRAELQNLLEETQQQSEELQAQGEELRVSNEELEEQSRVLRESQSRLEQQQVELEQTNSQLEEQANKLEIQRADLEKAHAAVEFKAQELERSSKYKSDFLANMSHELRTPLNSSLILAKLLADNPDENLTQEQVKFARTIQSAGNDLLNLINDILDLSKIEAGHVEIHPEVTPIGRLSGRLKQLFLPLADQKNIDFDINVADGLPKAFETDPQRLEQVLKNLISNAIKFTDRGKVSLSIRPAANENIVFSVTDTGIGISTDQFKSIFEAFHQADSTISRRYGGTGLGLSISRQLVRLLGGKISVESKPGQGSSFTVTLPLKYMSDISNVTAVPFFVANDDEVKQTVVRGQPALQILRQLEDDRDALNGEKRVLLVIEDDDSFAEIVRDLSREMGFHTVIARTAEEAVRVSREFMPNAIVLDVGLPDQSGLSVLDRLKSDVRTRHIPIHVISAGDHSLTAFSLGAIGYLSKPANRDQLVAVINKLDARLSQRMHTVLIVEDDERQREAIAKLLGSNEVKTVTAGNAAECLDLLRNQTFDCMVLDLSLPDASGFSLLETLSTESAYSFPPVIVYTGRELSAESEQKLRRYSKSIIIKGAKSPERLLDEVSLFLHKIISELPAEQQKMIRKARHRDALLEGRRILVVEDDIRNVYALTNILEPRGAQVIIARNGREALEILERSNQKTDERIDLVLMDVMMPVMDGLTATQEIRKNPEWKKLPIITLTAKAMPDDQQRCIEAGANDYMAKPLDVDKLLSLVRVWMPK</sequence>
<evidence type="ECO:0000256" key="2">
    <source>
        <dbReference type="ARBA" id="ARBA00012438"/>
    </source>
</evidence>
<dbReference type="EMBL" id="JBHTMA010000006">
    <property type="protein sequence ID" value="MFD1226051.1"/>
    <property type="molecule type" value="Genomic_DNA"/>
</dbReference>
<feature type="domain" description="Response regulatory" evidence="11">
    <location>
        <begin position="1020"/>
        <end position="1142"/>
    </location>
</feature>
<dbReference type="PANTHER" id="PTHR45339:SF1">
    <property type="entry name" value="HYBRID SIGNAL TRANSDUCTION HISTIDINE KINASE J"/>
    <property type="match status" value="1"/>
</dbReference>
<organism evidence="12 13">
    <name type="scientific">Pseudochrobactrum kiredjianiae</name>
    <dbReference type="NCBI Taxonomy" id="386305"/>
    <lineage>
        <taxon>Bacteria</taxon>
        <taxon>Pseudomonadati</taxon>
        <taxon>Pseudomonadota</taxon>
        <taxon>Alphaproteobacteria</taxon>
        <taxon>Hyphomicrobiales</taxon>
        <taxon>Brucellaceae</taxon>
        <taxon>Pseudochrobactrum</taxon>
    </lineage>
</organism>
<dbReference type="InterPro" id="IPR004358">
    <property type="entry name" value="Sig_transdc_His_kin-like_C"/>
</dbReference>
<dbReference type="SUPFAM" id="SSF52172">
    <property type="entry name" value="CheY-like"/>
    <property type="match status" value="3"/>
</dbReference>
<evidence type="ECO:0000259" key="11">
    <source>
        <dbReference type="PROSITE" id="PS50110"/>
    </source>
</evidence>
<dbReference type="PROSITE" id="PS50109">
    <property type="entry name" value="HIS_KIN"/>
    <property type="match status" value="1"/>
</dbReference>
<dbReference type="SUPFAM" id="SSF47384">
    <property type="entry name" value="Homodimeric domain of signal transducing histidine kinase"/>
    <property type="match status" value="1"/>
</dbReference>
<dbReference type="CDD" id="cd17546">
    <property type="entry name" value="REC_hyHK_CKI1_RcsC-like"/>
    <property type="match status" value="1"/>
</dbReference>
<feature type="modified residue" description="4-aspartylphosphate" evidence="7">
    <location>
        <position position="1075"/>
    </location>
</feature>
<dbReference type="CDD" id="cd00082">
    <property type="entry name" value="HisKA"/>
    <property type="match status" value="1"/>
</dbReference>
<evidence type="ECO:0000256" key="8">
    <source>
        <dbReference type="SAM" id="MobiDB-lite"/>
    </source>
</evidence>
<dbReference type="Pfam" id="PF02518">
    <property type="entry name" value="HATPase_c"/>
    <property type="match status" value="1"/>
</dbReference>
<feature type="transmembrane region" description="Helical" evidence="9">
    <location>
        <begin position="193"/>
        <end position="215"/>
    </location>
</feature>
<dbReference type="Gene3D" id="3.40.50.2300">
    <property type="match status" value="3"/>
</dbReference>
<evidence type="ECO:0000259" key="10">
    <source>
        <dbReference type="PROSITE" id="PS50109"/>
    </source>
</evidence>
<dbReference type="Pfam" id="PF05227">
    <property type="entry name" value="CHASE3"/>
    <property type="match status" value="1"/>
</dbReference>
<keyword evidence="9" id="KW-0472">Membrane</keyword>
<keyword evidence="6" id="KW-0902">Two-component regulatory system</keyword>
<keyword evidence="5" id="KW-0418">Kinase</keyword>
<dbReference type="InterPro" id="IPR003018">
    <property type="entry name" value="GAF"/>
</dbReference>
<dbReference type="InterPro" id="IPR001789">
    <property type="entry name" value="Sig_transdc_resp-reg_receiver"/>
</dbReference>
<dbReference type="InterPro" id="IPR005467">
    <property type="entry name" value="His_kinase_dom"/>
</dbReference>
<dbReference type="InterPro" id="IPR007891">
    <property type="entry name" value="CHASE3"/>
</dbReference>
<keyword evidence="9" id="KW-1133">Transmembrane helix</keyword>
<dbReference type="PANTHER" id="PTHR45339">
    <property type="entry name" value="HYBRID SIGNAL TRANSDUCTION HISTIDINE KINASE J"/>
    <property type="match status" value="1"/>
</dbReference>
<feature type="compositionally biased region" description="Basic and acidic residues" evidence="8">
    <location>
        <begin position="404"/>
        <end position="424"/>
    </location>
</feature>
<evidence type="ECO:0000313" key="12">
    <source>
        <dbReference type="EMBL" id="MFD1226051.1"/>
    </source>
</evidence>
<dbReference type="SMART" id="SM00388">
    <property type="entry name" value="HisKA"/>
    <property type="match status" value="1"/>
</dbReference>
<dbReference type="PROSITE" id="PS50110">
    <property type="entry name" value="RESPONSE_REGULATORY"/>
    <property type="match status" value="3"/>
</dbReference>
<dbReference type="Gene3D" id="1.10.287.130">
    <property type="match status" value="1"/>
</dbReference>
<dbReference type="RefSeq" id="WP_289389012.1">
    <property type="nucleotide sequence ID" value="NZ_JAUCBM010000031.1"/>
</dbReference>
<reference evidence="13" key="1">
    <citation type="journal article" date="2019" name="Int. J. Syst. Evol. Microbiol.">
        <title>The Global Catalogue of Microorganisms (GCM) 10K type strain sequencing project: providing services to taxonomists for standard genome sequencing and annotation.</title>
        <authorList>
            <consortium name="The Broad Institute Genomics Platform"/>
            <consortium name="The Broad Institute Genome Sequencing Center for Infectious Disease"/>
            <person name="Wu L."/>
            <person name="Ma J."/>
        </authorList>
    </citation>
    <scope>NUCLEOTIDE SEQUENCE [LARGE SCALE GENOMIC DNA]</scope>
    <source>
        <strain evidence="13">CCUG 49584</strain>
    </source>
</reference>
<dbReference type="InterPro" id="IPR036890">
    <property type="entry name" value="HATPase_C_sf"/>
</dbReference>
<evidence type="ECO:0000256" key="4">
    <source>
        <dbReference type="ARBA" id="ARBA00022679"/>
    </source>
</evidence>
<dbReference type="Gene3D" id="3.30.565.10">
    <property type="entry name" value="Histidine kinase-like ATPase, C-terminal domain"/>
    <property type="match status" value="1"/>
</dbReference>
<dbReference type="Gene3D" id="3.30.450.40">
    <property type="match status" value="1"/>
</dbReference>
<dbReference type="InterPro" id="IPR003594">
    <property type="entry name" value="HATPase_dom"/>
</dbReference>
<evidence type="ECO:0000256" key="6">
    <source>
        <dbReference type="ARBA" id="ARBA00023012"/>
    </source>
</evidence>
<dbReference type="CDD" id="cd00156">
    <property type="entry name" value="REC"/>
    <property type="match status" value="1"/>
</dbReference>
<feature type="transmembrane region" description="Helical" evidence="9">
    <location>
        <begin position="20"/>
        <end position="42"/>
    </location>
</feature>
<evidence type="ECO:0000256" key="5">
    <source>
        <dbReference type="ARBA" id="ARBA00022777"/>
    </source>
</evidence>
<dbReference type="SMART" id="SM00448">
    <property type="entry name" value="REC"/>
    <property type="match status" value="3"/>
</dbReference>
<feature type="modified residue" description="4-aspartylphosphate" evidence="7">
    <location>
        <position position="801"/>
    </location>
</feature>
<feature type="region of interest" description="Disordered" evidence="8">
    <location>
        <begin position="396"/>
        <end position="424"/>
    </location>
</feature>
<feature type="domain" description="Response regulatory" evidence="11">
    <location>
        <begin position="752"/>
        <end position="865"/>
    </location>
</feature>
<feature type="domain" description="Response regulatory" evidence="11">
    <location>
        <begin position="874"/>
        <end position="990"/>
    </location>
</feature>
<dbReference type="CDD" id="cd16922">
    <property type="entry name" value="HATPase_EvgS-ArcB-TorS-like"/>
    <property type="match status" value="1"/>
</dbReference>
<dbReference type="InterPro" id="IPR003661">
    <property type="entry name" value="HisK_dim/P_dom"/>
</dbReference>
<evidence type="ECO:0000256" key="7">
    <source>
        <dbReference type="PROSITE-ProRule" id="PRU00169"/>
    </source>
</evidence>
<dbReference type="SUPFAM" id="SSF55781">
    <property type="entry name" value="GAF domain-like"/>
    <property type="match status" value="1"/>
</dbReference>
<dbReference type="SUPFAM" id="SSF55874">
    <property type="entry name" value="ATPase domain of HSP90 chaperone/DNA topoisomerase II/histidine kinase"/>
    <property type="match status" value="1"/>
</dbReference>
<comment type="catalytic activity">
    <reaction evidence="1">
        <text>ATP + protein L-histidine = ADP + protein N-phospho-L-histidine.</text>
        <dbReference type="EC" id="2.7.13.3"/>
    </reaction>
</comment>
<dbReference type="InterPro" id="IPR011006">
    <property type="entry name" value="CheY-like_superfamily"/>
</dbReference>
<dbReference type="Pfam" id="PF13185">
    <property type="entry name" value="GAF_2"/>
    <property type="match status" value="1"/>
</dbReference>
<dbReference type="Proteomes" id="UP001597263">
    <property type="component" value="Unassembled WGS sequence"/>
</dbReference>
<keyword evidence="3 7" id="KW-0597">Phosphoprotein</keyword>